<dbReference type="EMBL" id="CM016559">
    <property type="protein sequence ID" value="TKW00179.1"/>
    <property type="molecule type" value="Genomic_DNA"/>
</dbReference>
<evidence type="ECO:0000313" key="1">
    <source>
        <dbReference type="EMBL" id="TKW00179.1"/>
    </source>
</evidence>
<dbReference type="Gramene" id="TKW00178">
    <property type="protein sequence ID" value="TKW00178"/>
    <property type="gene ID" value="SEVIR_8G090600v2"/>
</dbReference>
<sequence>MPLLHIEVDRGLRQWIEIGRSGSRCLVVFHAEELEMGRGSTTACAQAARRFAGALSMLLTRNPVPWWMEHGLQEDISNSSGLQCLPISPYFPHNPIYRRVSILIHPVHFVCMPATSACR</sequence>
<proteinExistence type="predicted"/>
<name>A0A4U6THX7_SETVI</name>
<reference evidence="1 2" key="1">
    <citation type="submission" date="2019-03" db="EMBL/GenBank/DDBJ databases">
        <title>WGS assembly of Setaria viridis.</title>
        <authorList>
            <person name="Huang P."/>
            <person name="Jenkins J."/>
            <person name="Grimwood J."/>
            <person name="Barry K."/>
            <person name="Healey A."/>
            <person name="Mamidi S."/>
            <person name="Sreedasyam A."/>
            <person name="Shu S."/>
            <person name="Feldman M."/>
            <person name="Wu J."/>
            <person name="Yu Y."/>
            <person name="Chen C."/>
            <person name="Johnson J."/>
            <person name="Rokhsar D."/>
            <person name="Baxter I."/>
            <person name="Schmutz J."/>
            <person name="Brutnell T."/>
            <person name="Kellogg E."/>
        </authorList>
    </citation>
    <scope>NUCLEOTIDE SEQUENCE [LARGE SCALE GENOMIC DNA]</scope>
    <source>
        <strain evidence="2">cv. A10</strain>
    </source>
</reference>
<gene>
    <name evidence="1" type="ORF">SEVIR_8G090600v2</name>
</gene>
<dbReference type="AlphaFoldDB" id="A0A4U6THX7"/>
<dbReference type="EMBL" id="CM016559">
    <property type="protein sequence ID" value="TKW00178.1"/>
    <property type="molecule type" value="Genomic_DNA"/>
</dbReference>
<accession>A0A4U6THX7</accession>
<dbReference type="Proteomes" id="UP000298652">
    <property type="component" value="Chromosome 8"/>
</dbReference>
<dbReference type="Gramene" id="TKW00179">
    <property type="protein sequence ID" value="TKW00179"/>
    <property type="gene ID" value="SEVIR_8G090600v2"/>
</dbReference>
<protein>
    <submittedName>
        <fullName evidence="1">Uncharacterized protein</fullName>
    </submittedName>
</protein>
<organism evidence="1 2">
    <name type="scientific">Setaria viridis</name>
    <name type="common">Green bristlegrass</name>
    <name type="synonym">Setaria italica subsp. viridis</name>
    <dbReference type="NCBI Taxonomy" id="4556"/>
    <lineage>
        <taxon>Eukaryota</taxon>
        <taxon>Viridiplantae</taxon>
        <taxon>Streptophyta</taxon>
        <taxon>Embryophyta</taxon>
        <taxon>Tracheophyta</taxon>
        <taxon>Spermatophyta</taxon>
        <taxon>Magnoliopsida</taxon>
        <taxon>Liliopsida</taxon>
        <taxon>Poales</taxon>
        <taxon>Poaceae</taxon>
        <taxon>PACMAD clade</taxon>
        <taxon>Panicoideae</taxon>
        <taxon>Panicodae</taxon>
        <taxon>Paniceae</taxon>
        <taxon>Cenchrinae</taxon>
        <taxon>Setaria</taxon>
    </lineage>
</organism>
<evidence type="ECO:0000313" key="2">
    <source>
        <dbReference type="Proteomes" id="UP000298652"/>
    </source>
</evidence>
<keyword evidence="2" id="KW-1185">Reference proteome</keyword>